<gene>
    <name evidence="3" type="primary">LOC112464099</name>
</gene>
<dbReference type="Pfam" id="PF20179">
    <property type="entry name" value="MSS51_C"/>
    <property type="match status" value="1"/>
</dbReference>
<dbReference type="Proteomes" id="UP000504618">
    <property type="component" value="Unplaced"/>
</dbReference>
<dbReference type="OrthoDB" id="5282002at2759"/>
<sequence>MIGPELQLKAHRLSEYFCNHWKLPEDKNLTFDFYDMLYENYARSPSFVKPDLVVGFDLGIQEHELGSSKKTWAPSIKLIAKQNCPFILTCGFTLQNFKKELDKINTILGRKVNYLYSGVNPFAGLSPFRKAAPEYVLFTNQCMVVYRSLCN</sequence>
<protein>
    <submittedName>
        <fullName evidence="3">Uncharacterized protein LOC112464099 isoform X1</fullName>
    </submittedName>
</protein>
<feature type="domain" description="Mitochondrial splicing suppressor 51-like C-terminal" evidence="1">
    <location>
        <begin position="1"/>
        <end position="129"/>
    </location>
</feature>
<keyword evidence="2" id="KW-1185">Reference proteome</keyword>
<dbReference type="RefSeq" id="XP_024886661.1">
    <property type="nucleotide sequence ID" value="XM_025030893.1"/>
</dbReference>
<name>A0A6J1R0N6_9HYME</name>
<evidence type="ECO:0000313" key="3">
    <source>
        <dbReference type="RefSeq" id="XP_024886661.1"/>
    </source>
</evidence>
<reference evidence="3" key="1">
    <citation type="submission" date="2025-08" db="UniProtKB">
        <authorList>
            <consortium name="RefSeq"/>
        </authorList>
    </citation>
    <scope>IDENTIFICATION</scope>
    <source>
        <tissue evidence="3">Whole body</tissue>
    </source>
</reference>
<dbReference type="GeneID" id="112464099"/>
<accession>A0A6J1R0N6</accession>
<evidence type="ECO:0000259" key="1">
    <source>
        <dbReference type="Pfam" id="PF20179"/>
    </source>
</evidence>
<evidence type="ECO:0000313" key="2">
    <source>
        <dbReference type="Proteomes" id="UP000504618"/>
    </source>
</evidence>
<dbReference type="PANTHER" id="PTHR28069">
    <property type="entry name" value="GH20023P"/>
    <property type="match status" value="1"/>
</dbReference>
<proteinExistence type="predicted"/>
<dbReference type="AlphaFoldDB" id="A0A6J1R0N6"/>
<dbReference type="InterPro" id="IPR046824">
    <property type="entry name" value="Mss51-like_C"/>
</dbReference>
<organism evidence="2 3">
    <name type="scientific">Temnothorax curvispinosus</name>
    <dbReference type="NCBI Taxonomy" id="300111"/>
    <lineage>
        <taxon>Eukaryota</taxon>
        <taxon>Metazoa</taxon>
        <taxon>Ecdysozoa</taxon>
        <taxon>Arthropoda</taxon>
        <taxon>Hexapoda</taxon>
        <taxon>Insecta</taxon>
        <taxon>Pterygota</taxon>
        <taxon>Neoptera</taxon>
        <taxon>Endopterygota</taxon>
        <taxon>Hymenoptera</taxon>
        <taxon>Apocrita</taxon>
        <taxon>Aculeata</taxon>
        <taxon>Formicoidea</taxon>
        <taxon>Formicidae</taxon>
        <taxon>Myrmicinae</taxon>
        <taxon>Temnothorax</taxon>
    </lineage>
</organism>